<dbReference type="InterPro" id="IPR023214">
    <property type="entry name" value="HAD_sf"/>
</dbReference>
<dbReference type="InterPro" id="IPR036412">
    <property type="entry name" value="HAD-like_sf"/>
</dbReference>
<dbReference type="Gene3D" id="3.40.50.1000">
    <property type="entry name" value="HAD superfamily/HAD-like"/>
    <property type="match status" value="1"/>
</dbReference>
<sequence>MIPAFIFDMDGVIIDSEPIHFDVDIQTLNYLGRNISKEELEKYVGMTNPEMWSLIKHEYNVLQSVSEIIDYQLTTRYKSDFESEYIKLIS</sequence>
<dbReference type="InterPro" id="IPR023198">
    <property type="entry name" value="PGP-like_dom2"/>
</dbReference>
<dbReference type="AlphaFoldDB" id="A0A168PY48"/>
<dbReference type="Pfam" id="PF13419">
    <property type="entry name" value="HAD_2"/>
    <property type="match status" value="1"/>
</dbReference>
<comment type="caution">
    <text evidence="1">The sequence shown here is derived from an EMBL/GenBank/DDBJ whole genome shotgun (WGS) entry which is preliminary data.</text>
</comment>
<accession>A0A168PY48</accession>
<dbReference type="OrthoDB" id="9797743at2"/>
<dbReference type="InterPro" id="IPR041492">
    <property type="entry name" value="HAD_2"/>
</dbReference>
<dbReference type="EMBL" id="LVJI01000009">
    <property type="protein sequence ID" value="OAB47181.1"/>
    <property type="molecule type" value="Genomic_DNA"/>
</dbReference>
<reference evidence="1 2" key="1">
    <citation type="submission" date="2016-03" db="EMBL/GenBank/DDBJ databases">
        <title>Draft genome sequence of Paenibacillus antarcticus CECT 5836.</title>
        <authorList>
            <person name="Shin S.-K."/>
            <person name="Yi H."/>
        </authorList>
    </citation>
    <scope>NUCLEOTIDE SEQUENCE [LARGE SCALE GENOMIC DNA]</scope>
    <source>
        <strain evidence="1 2">CECT 5836</strain>
    </source>
</reference>
<protein>
    <recommendedName>
        <fullName evidence="3">Phosphatase</fullName>
    </recommendedName>
</protein>
<organism evidence="1 2">
    <name type="scientific">Paenibacillus antarcticus</name>
    <dbReference type="NCBI Taxonomy" id="253703"/>
    <lineage>
        <taxon>Bacteria</taxon>
        <taxon>Bacillati</taxon>
        <taxon>Bacillota</taxon>
        <taxon>Bacilli</taxon>
        <taxon>Bacillales</taxon>
        <taxon>Paenibacillaceae</taxon>
        <taxon>Paenibacillus</taxon>
    </lineage>
</organism>
<keyword evidence="2" id="KW-1185">Reference proteome</keyword>
<dbReference type="RefSeq" id="WP_068648269.1">
    <property type="nucleotide sequence ID" value="NZ_CP043611.1"/>
</dbReference>
<name>A0A168PY48_9BACL</name>
<evidence type="ECO:0000313" key="1">
    <source>
        <dbReference type="EMBL" id="OAB47181.1"/>
    </source>
</evidence>
<gene>
    <name evidence="1" type="ORF">PBAT_07845</name>
</gene>
<dbReference type="Gene3D" id="1.10.150.240">
    <property type="entry name" value="Putative phosphatase, domain 2"/>
    <property type="match status" value="1"/>
</dbReference>
<evidence type="ECO:0008006" key="3">
    <source>
        <dbReference type="Google" id="ProtNLM"/>
    </source>
</evidence>
<dbReference type="Proteomes" id="UP000077355">
    <property type="component" value="Unassembled WGS sequence"/>
</dbReference>
<dbReference type="SUPFAM" id="SSF56784">
    <property type="entry name" value="HAD-like"/>
    <property type="match status" value="1"/>
</dbReference>
<evidence type="ECO:0000313" key="2">
    <source>
        <dbReference type="Proteomes" id="UP000077355"/>
    </source>
</evidence>
<proteinExistence type="predicted"/>